<dbReference type="GO" id="GO:0006487">
    <property type="term" value="P:protein N-linked glycosylation"/>
    <property type="evidence" value="ECO:0007669"/>
    <property type="project" value="UniProtKB-UniRule"/>
</dbReference>
<evidence type="ECO:0000256" key="4">
    <source>
        <dbReference type="ARBA" id="ARBA00022989"/>
    </source>
</evidence>
<comment type="similarity">
    <text evidence="2 6">Belongs to the OST5 family.</text>
</comment>
<dbReference type="InterPro" id="IPR007915">
    <property type="entry name" value="TMEM258/Ost5"/>
</dbReference>
<dbReference type="Pfam" id="PF05251">
    <property type="entry name" value="Ost5"/>
    <property type="match status" value="1"/>
</dbReference>
<keyword evidence="3 6" id="KW-0812">Transmembrane</keyword>
<keyword evidence="4 6" id="KW-1133">Transmembrane helix</keyword>
<proteinExistence type="inferred from homology"/>
<dbReference type="AlphaFoldDB" id="A0A8H6YYD6"/>
<evidence type="ECO:0000256" key="3">
    <source>
        <dbReference type="ARBA" id="ARBA00022692"/>
    </source>
</evidence>
<organism evidence="7 8">
    <name type="scientific">Mycena sanguinolenta</name>
    <dbReference type="NCBI Taxonomy" id="230812"/>
    <lineage>
        <taxon>Eukaryota</taxon>
        <taxon>Fungi</taxon>
        <taxon>Dikarya</taxon>
        <taxon>Basidiomycota</taxon>
        <taxon>Agaricomycotina</taxon>
        <taxon>Agaricomycetes</taxon>
        <taxon>Agaricomycetidae</taxon>
        <taxon>Agaricales</taxon>
        <taxon>Marasmiineae</taxon>
        <taxon>Mycenaceae</taxon>
        <taxon>Mycena</taxon>
    </lineage>
</organism>
<evidence type="ECO:0000256" key="6">
    <source>
        <dbReference type="RuleBase" id="RU367008"/>
    </source>
</evidence>
<evidence type="ECO:0000313" key="8">
    <source>
        <dbReference type="Proteomes" id="UP000623467"/>
    </source>
</evidence>
<feature type="transmembrane region" description="Helical" evidence="6">
    <location>
        <begin position="93"/>
        <end position="116"/>
    </location>
</feature>
<feature type="transmembrane region" description="Helical" evidence="6">
    <location>
        <begin position="61"/>
        <end position="81"/>
    </location>
</feature>
<evidence type="ECO:0000256" key="5">
    <source>
        <dbReference type="ARBA" id="ARBA00023136"/>
    </source>
</evidence>
<name>A0A8H6YYD6_9AGAR</name>
<gene>
    <name evidence="7" type="ORF">MSAN_00817500</name>
</gene>
<reference evidence="7" key="1">
    <citation type="submission" date="2020-05" db="EMBL/GenBank/DDBJ databases">
        <title>Mycena genomes resolve the evolution of fungal bioluminescence.</title>
        <authorList>
            <person name="Tsai I.J."/>
        </authorList>
    </citation>
    <scope>NUCLEOTIDE SEQUENCE</scope>
    <source>
        <strain evidence="7">160909Yilan</strain>
    </source>
</reference>
<dbReference type="EMBL" id="JACAZH010000005">
    <property type="protein sequence ID" value="KAF7367544.1"/>
    <property type="molecule type" value="Genomic_DNA"/>
</dbReference>
<comment type="subunit">
    <text evidence="6">Component of the oligosaccharyltransferase (OST) complex.</text>
</comment>
<dbReference type="OrthoDB" id="2503643at2759"/>
<keyword evidence="5 6" id="KW-0472">Membrane</keyword>
<accession>A0A8H6YYD6</accession>
<evidence type="ECO:0000313" key="7">
    <source>
        <dbReference type="EMBL" id="KAF7367544.1"/>
    </source>
</evidence>
<dbReference type="GO" id="GO:0008250">
    <property type="term" value="C:oligosaccharyltransferase complex"/>
    <property type="evidence" value="ECO:0007669"/>
    <property type="project" value="UniProtKB-UniRule"/>
</dbReference>
<dbReference type="Proteomes" id="UP000623467">
    <property type="component" value="Unassembled WGS sequence"/>
</dbReference>
<keyword evidence="8" id="KW-1185">Reference proteome</keyword>
<comment type="subcellular location">
    <subcellularLocation>
        <location evidence="1 6">Membrane</location>
        <topology evidence="1 6">Multi-pass membrane protein</topology>
    </subcellularLocation>
</comment>
<sequence length="118" mass="12920">MDKRLGGLAGRWWRKTRVVYERTSQSAQRSQIRHHSNMDHSTLKTLYTTSPAFSPLVPVGLLPYLAFVLLLLTFTLGFYVSTIPKATIPVRELGIASLASILGGFGVVALFCAVGVNV</sequence>
<comment type="caution">
    <text evidence="7">The sequence shown here is derived from an EMBL/GenBank/DDBJ whole genome shotgun (WGS) entry which is preliminary data.</text>
</comment>
<comment type="function">
    <text evidence="6">Subunit of the oligosaccharyl transferase (OST) complex that catalyzes the initial transfer of a defined glycan (Glc(3)Man(9)GlcNAc(2) in eukaryotes) from the lipid carrier dolichol-pyrophosphate to an asparagine residue within an Asn-X-Ser/Thr consensus motif in nascent polypeptide chains, the first step in protein N-glycosylation. N-glycosylation occurs cotranslationally and the complex associates with the Sec61 complex at the channel-forming translocon complex that mediates protein translocation across the endoplasmic reticulum (ER). All subunits are required for a maximal enzyme activity.</text>
</comment>
<evidence type="ECO:0000256" key="1">
    <source>
        <dbReference type="ARBA" id="ARBA00004141"/>
    </source>
</evidence>
<evidence type="ECO:0000256" key="2">
    <source>
        <dbReference type="ARBA" id="ARBA00009825"/>
    </source>
</evidence>
<protein>
    <recommendedName>
        <fullName evidence="6">Dolichyl-diphosphooligosaccharide-protein glycosyltransferase subunit OST5</fullName>
    </recommendedName>
</protein>